<keyword evidence="3 5" id="KW-0274">FAD</keyword>
<evidence type="ECO:0000256" key="4">
    <source>
        <dbReference type="ARBA" id="ARBA00023002"/>
    </source>
</evidence>
<comment type="similarity">
    <text evidence="1 5">Belongs to the FMO family.</text>
</comment>
<dbReference type="Pfam" id="PF00743">
    <property type="entry name" value="FMO-like"/>
    <property type="match status" value="1"/>
</dbReference>
<dbReference type="EC" id="1.-.-.-" evidence="5"/>
<dbReference type="InterPro" id="IPR050346">
    <property type="entry name" value="FMO-like"/>
</dbReference>
<evidence type="ECO:0000256" key="2">
    <source>
        <dbReference type="ARBA" id="ARBA00022630"/>
    </source>
</evidence>
<keyword evidence="4 5" id="KW-0560">Oxidoreductase</keyword>
<evidence type="ECO:0000313" key="7">
    <source>
        <dbReference type="Proteomes" id="UP001458880"/>
    </source>
</evidence>
<name>A0AAW1JKE1_POPJA</name>
<dbReference type="GO" id="GO:0050660">
    <property type="term" value="F:flavin adenine dinucleotide binding"/>
    <property type="evidence" value="ECO:0007669"/>
    <property type="project" value="InterPro"/>
</dbReference>
<keyword evidence="7" id="KW-1185">Reference proteome</keyword>
<reference evidence="6 7" key="1">
    <citation type="journal article" date="2024" name="BMC Genomics">
        <title>De novo assembly and annotation of Popillia japonica's genome with initial clues to its potential as an invasive pest.</title>
        <authorList>
            <person name="Cucini C."/>
            <person name="Boschi S."/>
            <person name="Funari R."/>
            <person name="Cardaioli E."/>
            <person name="Iannotti N."/>
            <person name="Marturano G."/>
            <person name="Paoli F."/>
            <person name="Bruttini M."/>
            <person name="Carapelli A."/>
            <person name="Frati F."/>
            <person name="Nardi F."/>
        </authorList>
    </citation>
    <scope>NUCLEOTIDE SEQUENCE [LARGE SCALE GENOMIC DNA]</scope>
    <source>
        <strain evidence="6">DMR45628</strain>
    </source>
</reference>
<comment type="cofactor">
    <cofactor evidence="5">
        <name>FAD</name>
        <dbReference type="ChEBI" id="CHEBI:57692"/>
    </cofactor>
</comment>
<dbReference type="GO" id="GO:0004499">
    <property type="term" value="F:N,N-dimethylaniline monooxygenase activity"/>
    <property type="evidence" value="ECO:0007669"/>
    <property type="project" value="InterPro"/>
</dbReference>
<gene>
    <name evidence="6" type="ORF">QE152_g28406</name>
</gene>
<protein>
    <recommendedName>
        <fullName evidence="5">Flavin-containing monooxygenase</fullName>
        <ecNumber evidence="5">1.-.-.-</ecNumber>
    </recommendedName>
</protein>
<comment type="caution">
    <text evidence="6">The sequence shown here is derived from an EMBL/GenBank/DDBJ whole genome shotgun (WGS) entry which is preliminary data.</text>
</comment>
<dbReference type="GO" id="GO:0050661">
    <property type="term" value="F:NADP binding"/>
    <property type="evidence" value="ECO:0007669"/>
    <property type="project" value="InterPro"/>
</dbReference>
<dbReference type="EMBL" id="JASPKY010000354">
    <property type="protein sequence ID" value="KAK9704240.1"/>
    <property type="molecule type" value="Genomic_DNA"/>
</dbReference>
<sequence length="171" mass="19605">MTLMKELTFRYDKITRIREPKIDYLYESVLVFLSHRFSGVVRVAPAVIQKPVVKKISDKLVSFQDGTEEKINAIVYCTGYKYDYPFLSEDCRIQCDGESVKYLYKHIINVEHPTMGFLGICHQICPFPVCDIQAQFFLGSLLGRFNLKTKAEMIKEMCGSTGKLAALMLLI</sequence>
<dbReference type="Gene3D" id="3.50.50.60">
    <property type="entry name" value="FAD/NAD(P)-binding domain"/>
    <property type="match status" value="1"/>
</dbReference>
<evidence type="ECO:0000256" key="3">
    <source>
        <dbReference type="ARBA" id="ARBA00022827"/>
    </source>
</evidence>
<evidence type="ECO:0000256" key="5">
    <source>
        <dbReference type="RuleBase" id="RU361177"/>
    </source>
</evidence>
<evidence type="ECO:0000256" key="1">
    <source>
        <dbReference type="ARBA" id="ARBA00009183"/>
    </source>
</evidence>
<organism evidence="6 7">
    <name type="scientific">Popillia japonica</name>
    <name type="common">Japanese beetle</name>
    <dbReference type="NCBI Taxonomy" id="7064"/>
    <lineage>
        <taxon>Eukaryota</taxon>
        <taxon>Metazoa</taxon>
        <taxon>Ecdysozoa</taxon>
        <taxon>Arthropoda</taxon>
        <taxon>Hexapoda</taxon>
        <taxon>Insecta</taxon>
        <taxon>Pterygota</taxon>
        <taxon>Neoptera</taxon>
        <taxon>Endopterygota</taxon>
        <taxon>Coleoptera</taxon>
        <taxon>Polyphaga</taxon>
        <taxon>Scarabaeiformia</taxon>
        <taxon>Scarabaeidae</taxon>
        <taxon>Rutelinae</taxon>
        <taxon>Popillia</taxon>
    </lineage>
</organism>
<keyword evidence="2 5" id="KW-0285">Flavoprotein</keyword>
<dbReference type="PANTHER" id="PTHR23023">
    <property type="entry name" value="DIMETHYLANILINE MONOOXYGENASE"/>
    <property type="match status" value="1"/>
</dbReference>
<accession>A0AAW1JKE1</accession>
<evidence type="ECO:0000313" key="6">
    <source>
        <dbReference type="EMBL" id="KAK9704240.1"/>
    </source>
</evidence>
<dbReference type="InterPro" id="IPR036188">
    <property type="entry name" value="FAD/NAD-bd_sf"/>
</dbReference>
<dbReference type="AlphaFoldDB" id="A0AAW1JKE1"/>
<dbReference type="InterPro" id="IPR020946">
    <property type="entry name" value="Flavin_mOase-like"/>
</dbReference>
<keyword evidence="5 6" id="KW-0503">Monooxygenase</keyword>
<proteinExistence type="inferred from homology"/>
<dbReference type="Proteomes" id="UP001458880">
    <property type="component" value="Unassembled WGS sequence"/>
</dbReference>